<keyword evidence="1" id="KW-0732">Signal</keyword>
<evidence type="ECO:0000313" key="2">
    <source>
        <dbReference type="EMBL" id="RCN43928.1"/>
    </source>
</evidence>
<feature type="chain" id="PRO_5016736306" evidence="1">
    <location>
        <begin position="21"/>
        <end position="92"/>
    </location>
</feature>
<evidence type="ECO:0000256" key="1">
    <source>
        <dbReference type="SAM" id="SignalP"/>
    </source>
</evidence>
<sequence>MAPLTSLTACVIYILSVVHSSEPVQELPKCTGNRAIAENVRRTLAEEVLLAMPKQPGLVYDCQLEYDGYQYMGTTYAWGDIMFGRPAIFFER</sequence>
<proteinExistence type="predicted"/>
<comment type="caution">
    <text evidence="2">The sequence shown here is derived from an EMBL/GenBank/DDBJ whole genome shotgun (WGS) entry which is preliminary data.</text>
</comment>
<reference evidence="2 3" key="1">
    <citation type="submission" date="2014-10" db="EMBL/GenBank/DDBJ databases">
        <title>Draft genome of the hookworm Ancylostoma caninum.</title>
        <authorList>
            <person name="Mitreva M."/>
        </authorList>
    </citation>
    <scope>NUCLEOTIDE SEQUENCE [LARGE SCALE GENOMIC DNA]</scope>
    <source>
        <strain evidence="2 3">Baltimore</strain>
    </source>
</reference>
<accession>A0A368GJT0</accession>
<dbReference type="OrthoDB" id="10467561at2759"/>
<dbReference type="Proteomes" id="UP000252519">
    <property type="component" value="Unassembled WGS sequence"/>
</dbReference>
<dbReference type="EMBL" id="JOJR01000142">
    <property type="protein sequence ID" value="RCN43928.1"/>
    <property type="molecule type" value="Genomic_DNA"/>
</dbReference>
<protein>
    <submittedName>
        <fullName evidence="2">Uncharacterized protein</fullName>
    </submittedName>
</protein>
<feature type="signal peptide" evidence="1">
    <location>
        <begin position="1"/>
        <end position="20"/>
    </location>
</feature>
<organism evidence="2 3">
    <name type="scientific">Ancylostoma caninum</name>
    <name type="common">Dog hookworm</name>
    <dbReference type="NCBI Taxonomy" id="29170"/>
    <lineage>
        <taxon>Eukaryota</taxon>
        <taxon>Metazoa</taxon>
        <taxon>Ecdysozoa</taxon>
        <taxon>Nematoda</taxon>
        <taxon>Chromadorea</taxon>
        <taxon>Rhabditida</taxon>
        <taxon>Rhabditina</taxon>
        <taxon>Rhabditomorpha</taxon>
        <taxon>Strongyloidea</taxon>
        <taxon>Ancylostomatidae</taxon>
        <taxon>Ancylostomatinae</taxon>
        <taxon>Ancylostoma</taxon>
    </lineage>
</organism>
<keyword evidence="3" id="KW-1185">Reference proteome</keyword>
<dbReference type="AlphaFoldDB" id="A0A368GJT0"/>
<name>A0A368GJT0_ANCCA</name>
<gene>
    <name evidence="2" type="ORF">ANCCAN_10043</name>
</gene>
<evidence type="ECO:0000313" key="3">
    <source>
        <dbReference type="Proteomes" id="UP000252519"/>
    </source>
</evidence>